<dbReference type="EMBL" id="BIFR01000001">
    <property type="protein sequence ID" value="GCE14138.1"/>
    <property type="molecule type" value="Genomic_DNA"/>
</dbReference>
<proteinExistence type="predicted"/>
<sequence length="126" mass="14705">MHSFDIFQNNNLLTGNDLAIEIPSSSEKLRAFIIVGSYAQTPLGPKKPSRVLNIEHPEQRFWMLKYEIDKSAISSHDVSIEEYQLKDFIYINDILSIKELEEKLQEYVQDFSSFCVPWKMNVALYN</sequence>
<dbReference type="AlphaFoldDB" id="A0A402A4R5"/>
<protein>
    <submittedName>
        <fullName evidence="1">Uncharacterized protein</fullName>
    </submittedName>
</protein>
<keyword evidence="2" id="KW-1185">Reference proteome</keyword>
<reference evidence="2" key="1">
    <citation type="submission" date="2018-12" db="EMBL/GenBank/DDBJ databases">
        <title>Tengunoibacter tsumagoiensis gen. nov., sp. nov., Dictyobacter kobayashii sp. nov., D. alpinus sp. nov., and D. joshuensis sp. nov. and description of Dictyobacteraceae fam. nov. within the order Ktedonobacterales isolated from Tengu-no-mugimeshi.</title>
        <authorList>
            <person name="Wang C.M."/>
            <person name="Zheng Y."/>
            <person name="Sakai Y."/>
            <person name="Toyoda A."/>
            <person name="Minakuchi Y."/>
            <person name="Abe K."/>
            <person name="Yokota A."/>
            <person name="Yabe S."/>
        </authorList>
    </citation>
    <scope>NUCLEOTIDE SEQUENCE [LARGE SCALE GENOMIC DNA]</scope>
    <source>
        <strain evidence="2">Uno3</strain>
    </source>
</reference>
<dbReference type="OrthoDB" id="2628788at2"/>
<evidence type="ECO:0000313" key="1">
    <source>
        <dbReference type="EMBL" id="GCE14138.1"/>
    </source>
</evidence>
<organism evidence="1 2">
    <name type="scientific">Tengunoibacter tsumagoiensis</name>
    <dbReference type="NCBI Taxonomy" id="2014871"/>
    <lineage>
        <taxon>Bacteria</taxon>
        <taxon>Bacillati</taxon>
        <taxon>Chloroflexota</taxon>
        <taxon>Ktedonobacteria</taxon>
        <taxon>Ktedonobacterales</taxon>
        <taxon>Dictyobacteraceae</taxon>
        <taxon>Tengunoibacter</taxon>
    </lineage>
</organism>
<dbReference type="Proteomes" id="UP000287352">
    <property type="component" value="Unassembled WGS sequence"/>
</dbReference>
<comment type="caution">
    <text evidence="1">The sequence shown here is derived from an EMBL/GenBank/DDBJ whole genome shotgun (WGS) entry which is preliminary data.</text>
</comment>
<dbReference type="RefSeq" id="WP_126581609.1">
    <property type="nucleotide sequence ID" value="NZ_BIFR01000001.1"/>
</dbReference>
<name>A0A402A4R5_9CHLR</name>
<gene>
    <name evidence="1" type="ORF">KTT_39970</name>
</gene>
<accession>A0A402A4R5</accession>
<evidence type="ECO:0000313" key="2">
    <source>
        <dbReference type="Proteomes" id="UP000287352"/>
    </source>
</evidence>